<evidence type="ECO:0000256" key="5">
    <source>
        <dbReference type="ARBA" id="ARBA00022989"/>
    </source>
</evidence>
<reference evidence="9" key="2">
    <citation type="submission" date="2020-06" db="EMBL/GenBank/DDBJ databases">
        <authorList>
            <person name="Sheffer M."/>
        </authorList>
    </citation>
    <scope>NUCLEOTIDE SEQUENCE</scope>
</reference>
<accession>A0A8T0ETV6</accession>
<feature type="compositionally biased region" description="Low complexity" evidence="8">
    <location>
        <begin position="253"/>
        <end position="263"/>
    </location>
</feature>
<evidence type="ECO:0000256" key="7">
    <source>
        <dbReference type="RuleBase" id="RU368041"/>
    </source>
</evidence>
<keyword evidence="6 7" id="KW-0472">Membrane</keyword>
<proteinExistence type="inferred from homology"/>
<comment type="subcellular location">
    <subcellularLocation>
        <location evidence="1 7">Cell membrane</location>
        <topology evidence="1 7">Multi-pass membrane protein</topology>
    </subcellularLocation>
</comment>
<dbReference type="GO" id="GO:0005886">
    <property type="term" value="C:plasma membrane"/>
    <property type="evidence" value="ECO:0007669"/>
    <property type="project" value="UniProtKB-SubCell"/>
</dbReference>
<dbReference type="PANTHER" id="PTHR13084">
    <property type="entry name" value="T-CELL LYMPHOMA BREAKPOINT-ASSOCIATED TARGET 1-RELATED"/>
    <property type="match status" value="1"/>
</dbReference>
<feature type="transmembrane region" description="Helical" evidence="7">
    <location>
        <begin position="163"/>
        <end position="184"/>
    </location>
</feature>
<feature type="region of interest" description="Disordered" evidence="8">
    <location>
        <begin position="211"/>
        <end position="309"/>
    </location>
</feature>
<keyword evidence="4 7" id="KW-0812">Transmembrane</keyword>
<feature type="transmembrane region" description="Helical" evidence="7">
    <location>
        <begin position="46"/>
        <end position="70"/>
    </location>
</feature>
<name>A0A8T0ETV6_ARGBR</name>
<evidence type="ECO:0000256" key="6">
    <source>
        <dbReference type="ARBA" id="ARBA00023136"/>
    </source>
</evidence>
<evidence type="ECO:0000256" key="2">
    <source>
        <dbReference type="ARBA" id="ARBA00006364"/>
    </source>
</evidence>
<feature type="compositionally biased region" description="Low complexity" evidence="8">
    <location>
        <begin position="272"/>
        <end position="289"/>
    </location>
</feature>
<evidence type="ECO:0000313" key="9">
    <source>
        <dbReference type="EMBL" id="KAF8777449.1"/>
    </source>
</evidence>
<feature type="compositionally biased region" description="Basic residues" evidence="8">
    <location>
        <begin position="224"/>
        <end position="243"/>
    </location>
</feature>
<dbReference type="AlphaFoldDB" id="A0A8T0ETV6"/>
<dbReference type="Pfam" id="PF05640">
    <property type="entry name" value="NKAIN"/>
    <property type="match status" value="1"/>
</dbReference>
<dbReference type="EMBL" id="JABXBU010002072">
    <property type="protein sequence ID" value="KAF8777449.1"/>
    <property type="molecule type" value="Genomic_DNA"/>
</dbReference>
<keyword evidence="5 7" id="KW-1133">Transmembrane helix</keyword>
<organism evidence="9 10">
    <name type="scientific">Argiope bruennichi</name>
    <name type="common">Wasp spider</name>
    <name type="synonym">Aranea bruennichi</name>
    <dbReference type="NCBI Taxonomy" id="94029"/>
    <lineage>
        <taxon>Eukaryota</taxon>
        <taxon>Metazoa</taxon>
        <taxon>Ecdysozoa</taxon>
        <taxon>Arthropoda</taxon>
        <taxon>Chelicerata</taxon>
        <taxon>Arachnida</taxon>
        <taxon>Araneae</taxon>
        <taxon>Araneomorphae</taxon>
        <taxon>Entelegynae</taxon>
        <taxon>Araneoidea</taxon>
        <taxon>Araneidae</taxon>
        <taxon>Argiope</taxon>
    </lineage>
</organism>
<keyword evidence="3 7" id="KW-1003">Cell membrane</keyword>
<evidence type="ECO:0000256" key="3">
    <source>
        <dbReference type="ARBA" id="ARBA00022475"/>
    </source>
</evidence>
<gene>
    <name evidence="9" type="ORF">HNY73_014309</name>
</gene>
<comment type="caution">
    <text evidence="9">The sequence shown here is derived from an EMBL/GenBank/DDBJ whole genome shotgun (WGS) entry which is preliminary data.</text>
</comment>
<dbReference type="GO" id="GO:0002028">
    <property type="term" value="P:regulation of sodium ion transport"/>
    <property type="evidence" value="ECO:0007669"/>
    <property type="project" value="UniProtKB-UniRule"/>
</dbReference>
<sequence>MSAGFGEVFYDVILTMACCAIRCILLSVCTIQLVSLIQRQVLDFLGYMWTPIIVNFIQIIITILGIFGTYQYKIKYLMCYVVWTSLWLGWNIFVICVYFEAGILTRDTDVLNMGTGSHSWWLVNGAGCRPIYNSSYDDPYLFPTPTSVEGCVLEYFYIEAIQAGLQCFLAILGILAACGTIYVFSRDEDSCSVKQIRNLPYSIEYHNNTAPPDLNSNACQRPMTPRKVKQRSTRSKRGSRRRYYQNPVTKLINQSSQQNNFNSDYYPAQTNPSFSMSEPPSESGSRPTSVLFLNGRPSPIYMNESDTVI</sequence>
<dbReference type="PANTHER" id="PTHR13084:SF6">
    <property type="entry name" value="SODIUM_POTASSIUM-TRANSPORTING ATPASE SUBUNIT BETA-1-INTERACTING PROTEIN"/>
    <property type="match status" value="1"/>
</dbReference>
<dbReference type="InterPro" id="IPR008516">
    <property type="entry name" value="Na/K-Atpase_Interacting"/>
</dbReference>
<evidence type="ECO:0000256" key="4">
    <source>
        <dbReference type="ARBA" id="ARBA00022692"/>
    </source>
</evidence>
<comment type="similarity">
    <text evidence="2 7">Belongs to the NKAIN family.</text>
</comment>
<keyword evidence="10" id="KW-1185">Reference proteome</keyword>
<feature type="transmembrane region" description="Helical" evidence="7">
    <location>
        <begin position="12"/>
        <end position="34"/>
    </location>
</feature>
<evidence type="ECO:0000256" key="8">
    <source>
        <dbReference type="SAM" id="MobiDB-lite"/>
    </source>
</evidence>
<reference evidence="9" key="1">
    <citation type="journal article" date="2020" name="bioRxiv">
        <title>Chromosome-level reference genome of the European wasp spider Argiope bruennichi: a resource for studies on range expansion and evolutionary adaptation.</title>
        <authorList>
            <person name="Sheffer M.M."/>
            <person name="Hoppe A."/>
            <person name="Krehenwinkel H."/>
            <person name="Uhl G."/>
            <person name="Kuss A.W."/>
            <person name="Jensen L."/>
            <person name="Jensen C."/>
            <person name="Gillespie R.G."/>
            <person name="Hoff K.J."/>
            <person name="Prost S."/>
        </authorList>
    </citation>
    <scope>NUCLEOTIDE SEQUENCE</scope>
</reference>
<evidence type="ECO:0000313" key="10">
    <source>
        <dbReference type="Proteomes" id="UP000807504"/>
    </source>
</evidence>
<dbReference type="Proteomes" id="UP000807504">
    <property type="component" value="Unassembled WGS sequence"/>
</dbReference>
<evidence type="ECO:0000256" key="1">
    <source>
        <dbReference type="ARBA" id="ARBA00004651"/>
    </source>
</evidence>
<feature type="transmembrane region" description="Helical" evidence="7">
    <location>
        <begin position="77"/>
        <end position="101"/>
    </location>
</feature>
<protein>
    <recommendedName>
        <fullName evidence="7">Sodium/potassium-transporting ATPase subunit beta-1-interacting protein</fullName>
        <shortName evidence="7">Na(+)/K(+)-transporting ATPase subunit beta-1-interacting protein</shortName>
    </recommendedName>
</protein>